<protein>
    <submittedName>
        <fullName evidence="4">CBS domain-containing protein</fullName>
    </submittedName>
</protein>
<keyword evidence="1" id="KW-0677">Repeat</keyword>
<feature type="domain" description="CBS" evidence="3">
    <location>
        <begin position="82"/>
        <end position="141"/>
    </location>
</feature>
<dbReference type="EMBL" id="VKLS01000370">
    <property type="protein sequence ID" value="TSB34038.1"/>
    <property type="molecule type" value="Genomic_DNA"/>
</dbReference>
<accession>A0A553YXU7</accession>
<gene>
    <name evidence="4" type="ORF">FNZ23_22850</name>
</gene>
<dbReference type="PANTHER" id="PTHR48108:SF34">
    <property type="entry name" value="CBS DOMAIN-CONTAINING PROTEIN YHCV"/>
    <property type="match status" value="1"/>
</dbReference>
<dbReference type="SMART" id="SM00116">
    <property type="entry name" value="CBS"/>
    <property type="match status" value="2"/>
</dbReference>
<evidence type="ECO:0000256" key="1">
    <source>
        <dbReference type="ARBA" id="ARBA00022737"/>
    </source>
</evidence>
<dbReference type="InterPro" id="IPR051462">
    <property type="entry name" value="CBS_domain-containing"/>
</dbReference>
<dbReference type="InterPro" id="IPR046342">
    <property type="entry name" value="CBS_dom_sf"/>
</dbReference>
<proteinExistence type="predicted"/>
<organism evidence="4 5">
    <name type="scientific">Streptomyces benahoarensis</name>
    <dbReference type="NCBI Taxonomy" id="2595054"/>
    <lineage>
        <taxon>Bacteria</taxon>
        <taxon>Bacillati</taxon>
        <taxon>Actinomycetota</taxon>
        <taxon>Actinomycetes</taxon>
        <taxon>Kitasatosporales</taxon>
        <taxon>Streptomycetaceae</taxon>
        <taxon>Streptomyces</taxon>
    </lineage>
</organism>
<dbReference type="Proteomes" id="UP000320888">
    <property type="component" value="Unassembled WGS sequence"/>
</dbReference>
<dbReference type="PROSITE" id="PS51371">
    <property type="entry name" value="CBS"/>
    <property type="match status" value="2"/>
</dbReference>
<evidence type="ECO:0000256" key="2">
    <source>
        <dbReference type="PROSITE-ProRule" id="PRU00703"/>
    </source>
</evidence>
<dbReference type="AlphaFoldDB" id="A0A553YXU7"/>
<dbReference type="Pfam" id="PF00571">
    <property type="entry name" value="CBS"/>
    <property type="match status" value="2"/>
</dbReference>
<evidence type="ECO:0000313" key="4">
    <source>
        <dbReference type="EMBL" id="TSB34038.1"/>
    </source>
</evidence>
<name>A0A553YXU7_9ACTN</name>
<keyword evidence="5" id="KW-1185">Reference proteome</keyword>
<dbReference type="Gene3D" id="3.10.580.10">
    <property type="entry name" value="CBS-domain"/>
    <property type="match status" value="1"/>
</dbReference>
<evidence type="ECO:0000259" key="3">
    <source>
        <dbReference type="PROSITE" id="PS51371"/>
    </source>
</evidence>
<dbReference type="InterPro" id="IPR000644">
    <property type="entry name" value="CBS_dom"/>
</dbReference>
<reference evidence="4 5" key="1">
    <citation type="submission" date="2019-07" db="EMBL/GenBank/DDBJ databases">
        <title>Draft genome for Streptomyces benahoarensis MZ03-48.</title>
        <authorList>
            <person name="Gonzalez-Pimentel J.L."/>
        </authorList>
    </citation>
    <scope>NUCLEOTIDE SEQUENCE [LARGE SCALE GENOMIC DNA]</scope>
    <source>
        <strain evidence="4 5">MZ03-48</strain>
    </source>
</reference>
<dbReference type="PANTHER" id="PTHR48108">
    <property type="entry name" value="CBS DOMAIN-CONTAINING PROTEIN CBSX2, CHLOROPLASTIC"/>
    <property type="match status" value="1"/>
</dbReference>
<evidence type="ECO:0000313" key="5">
    <source>
        <dbReference type="Proteomes" id="UP000320888"/>
    </source>
</evidence>
<dbReference type="RefSeq" id="WP_143941889.1">
    <property type="nucleotide sequence ID" value="NZ_VKLS01000370.1"/>
</dbReference>
<sequence>MPGTPGAAGQLRAQDIMTGGAHCVGAHETLHAAARMMRDMDVGCLPICGDNNRLIGMITDRDIVVRCCADGIDPAEVQAGTLDGPVHWIDSAADAREVLDTMEQHRIKRLPVIDVRAGHRLVGIITEADLAKNLSDAQVAEFAGRVYADA</sequence>
<keyword evidence="2" id="KW-0129">CBS domain</keyword>
<dbReference type="OrthoDB" id="9789996at2"/>
<comment type="caution">
    <text evidence="4">The sequence shown here is derived from an EMBL/GenBank/DDBJ whole genome shotgun (WGS) entry which is preliminary data.</text>
</comment>
<feature type="domain" description="CBS" evidence="3">
    <location>
        <begin position="17"/>
        <end position="74"/>
    </location>
</feature>
<dbReference type="SUPFAM" id="SSF54631">
    <property type="entry name" value="CBS-domain pair"/>
    <property type="match status" value="1"/>
</dbReference>